<dbReference type="GO" id="GO:0015232">
    <property type="term" value="F:heme transmembrane transporter activity"/>
    <property type="evidence" value="ECO:0007669"/>
    <property type="project" value="InterPro"/>
</dbReference>
<evidence type="ECO:0000313" key="12">
    <source>
        <dbReference type="Proteomes" id="UP000275408"/>
    </source>
</evidence>
<proteinExistence type="inferred from homology"/>
<comment type="subcellular location">
    <subcellularLocation>
        <location evidence="2">Endosome membrane</location>
        <topology evidence="2">Multi-pass membrane protein</topology>
    </subcellularLocation>
    <subcellularLocation>
        <location evidence="1">Lysosome membrane</location>
        <topology evidence="1">Multi-pass membrane protein</topology>
    </subcellularLocation>
</comment>
<evidence type="ECO:0000256" key="7">
    <source>
        <dbReference type="ARBA" id="ARBA00022989"/>
    </source>
</evidence>
<dbReference type="GO" id="GO:0020037">
    <property type="term" value="F:heme binding"/>
    <property type="evidence" value="ECO:0007669"/>
    <property type="project" value="TreeGrafter"/>
</dbReference>
<evidence type="ECO:0000256" key="3">
    <source>
        <dbReference type="ARBA" id="ARBA00006203"/>
    </source>
</evidence>
<gene>
    <name evidence="11" type="ORF">pdam_00009845</name>
</gene>
<dbReference type="GO" id="GO:0010008">
    <property type="term" value="C:endosome membrane"/>
    <property type="evidence" value="ECO:0007669"/>
    <property type="project" value="UniProtKB-SubCell"/>
</dbReference>
<dbReference type="AlphaFoldDB" id="A0A3M6TM12"/>
<keyword evidence="9" id="KW-0458">Lysosome</keyword>
<dbReference type="GO" id="GO:0005886">
    <property type="term" value="C:plasma membrane"/>
    <property type="evidence" value="ECO:0007669"/>
    <property type="project" value="TreeGrafter"/>
</dbReference>
<dbReference type="PANTHER" id="PTHR31525:SF1">
    <property type="entry name" value="HEME TRANSPORTER HRG1"/>
    <property type="match status" value="1"/>
</dbReference>
<keyword evidence="8 10" id="KW-0472">Membrane</keyword>
<keyword evidence="5 10" id="KW-0812">Transmembrane</keyword>
<feature type="transmembrane region" description="Helical" evidence="10">
    <location>
        <begin position="34"/>
        <end position="56"/>
    </location>
</feature>
<feature type="transmembrane region" description="Helical" evidence="10">
    <location>
        <begin position="62"/>
        <end position="79"/>
    </location>
</feature>
<organism evidence="11 12">
    <name type="scientific">Pocillopora damicornis</name>
    <name type="common">Cauliflower coral</name>
    <name type="synonym">Millepora damicornis</name>
    <dbReference type="NCBI Taxonomy" id="46731"/>
    <lineage>
        <taxon>Eukaryota</taxon>
        <taxon>Metazoa</taxon>
        <taxon>Cnidaria</taxon>
        <taxon>Anthozoa</taxon>
        <taxon>Hexacorallia</taxon>
        <taxon>Scleractinia</taxon>
        <taxon>Astrocoeniina</taxon>
        <taxon>Pocilloporidae</taxon>
        <taxon>Pocillopora</taxon>
    </lineage>
</organism>
<evidence type="ECO:0000256" key="9">
    <source>
        <dbReference type="ARBA" id="ARBA00023228"/>
    </source>
</evidence>
<comment type="similarity">
    <text evidence="3">Belongs to the HRG family.</text>
</comment>
<dbReference type="GO" id="GO:0005765">
    <property type="term" value="C:lysosomal membrane"/>
    <property type="evidence" value="ECO:0007669"/>
    <property type="project" value="UniProtKB-SubCell"/>
</dbReference>
<dbReference type="InterPro" id="IPR026218">
    <property type="entry name" value="HRG"/>
</dbReference>
<keyword evidence="7 10" id="KW-1133">Transmembrane helix</keyword>
<feature type="transmembrane region" description="Helical" evidence="10">
    <location>
        <begin position="264"/>
        <end position="291"/>
    </location>
</feature>
<evidence type="ECO:0000256" key="4">
    <source>
        <dbReference type="ARBA" id="ARBA00022448"/>
    </source>
</evidence>
<evidence type="ECO:0000256" key="5">
    <source>
        <dbReference type="ARBA" id="ARBA00022692"/>
    </source>
</evidence>
<keyword evidence="4" id="KW-0813">Transport</keyword>
<evidence type="ECO:0000313" key="11">
    <source>
        <dbReference type="EMBL" id="RMX42294.1"/>
    </source>
</evidence>
<evidence type="ECO:0000256" key="10">
    <source>
        <dbReference type="SAM" id="Phobius"/>
    </source>
</evidence>
<keyword evidence="12" id="KW-1185">Reference proteome</keyword>
<dbReference type="PANTHER" id="PTHR31525">
    <property type="entry name" value="HEME TRANSPORTER HRG1"/>
    <property type="match status" value="1"/>
</dbReference>
<evidence type="ECO:0000256" key="8">
    <source>
        <dbReference type="ARBA" id="ARBA00023136"/>
    </source>
</evidence>
<feature type="transmembrane region" description="Helical" evidence="10">
    <location>
        <begin position="297"/>
        <end position="321"/>
    </location>
</feature>
<evidence type="ECO:0000256" key="6">
    <source>
        <dbReference type="ARBA" id="ARBA00022753"/>
    </source>
</evidence>
<sequence length="344" mass="38385">MPRITKQDSLHFQLRVAMSNKLKRAWAAYQKYKLITRIIAAFAGAIAGISGCVAYVKVYQNYNAATWAAISAVFAILFLRINFSVRRDHERLITRETFTLYMCAGIFALVAGLAATITYIELGVKHNEKEITADGYLVVCIWTIKSLGWGFFIFMSARKFKKEYLESSPCLVQMSIDLPLQDAMGETRTRVSIGYKKYKTVLRIIGAVIGILVGIAGCVVFAAIYHNYNAASWAGVSAIFASIFLHLIVAVYRDVNRLFSVTKFTIFLNIGLGGMISGIIAFIINIAFGIARHETGVVITGNFIVCVWNFMTFKWGLFTFLAARKFRKIYFEADPENGGLVTNA</sequence>
<evidence type="ECO:0000256" key="2">
    <source>
        <dbReference type="ARBA" id="ARBA00004337"/>
    </source>
</evidence>
<keyword evidence="6" id="KW-0967">Endosome</keyword>
<dbReference type="EMBL" id="RCHS01003379">
    <property type="protein sequence ID" value="RMX42294.1"/>
    <property type="molecule type" value="Genomic_DNA"/>
</dbReference>
<name>A0A3M6TM12_POCDA</name>
<comment type="caution">
    <text evidence="11">The sequence shown here is derived from an EMBL/GenBank/DDBJ whole genome shotgun (WGS) entry which is preliminary data.</text>
</comment>
<dbReference type="Proteomes" id="UP000275408">
    <property type="component" value="Unassembled WGS sequence"/>
</dbReference>
<accession>A0A3M6TM12</accession>
<dbReference type="PRINTS" id="PR02095">
    <property type="entry name" value="TRNSPORTRHRG"/>
</dbReference>
<feature type="transmembrane region" description="Helical" evidence="10">
    <location>
        <begin position="135"/>
        <end position="155"/>
    </location>
</feature>
<evidence type="ECO:0000256" key="1">
    <source>
        <dbReference type="ARBA" id="ARBA00004155"/>
    </source>
</evidence>
<feature type="transmembrane region" description="Helical" evidence="10">
    <location>
        <begin position="200"/>
        <end position="225"/>
    </location>
</feature>
<feature type="transmembrane region" description="Helical" evidence="10">
    <location>
        <begin position="100"/>
        <end position="120"/>
    </location>
</feature>
<protein>
    <submittedName>
        <fullName evidence="11">Uncharacterized protein</fullName>
    </submittedName>
</protein>
<reference evidence="11 12" key="1">
    <citation type="journal article" date="2018" name="Sci. Rep.">
        <title>Comparative analysis of the Pocillopora damicornis genome highlights role of immune system in coral evolution.</title>
        <authorList>
            <person name="Cunning R."/>
            <person name="Bay R.A."/>
            <person name="Gillette P."/>
            <person name="Baker A.C."/>
            <person name="Traylor-Knowles N."/>
        </authorList>
    </citation>
    <scope>NUCLEOTIDE SEQUENCE [LARGE SCALE GENOMIC DNA]</scope>
    <source>
        <strain evidence="11">RSMAS</strain>
        <tissue evidence="11">Whole animal</tissue>
    </source>
</reference>
<feature type="transmembrane region" description="Helical" evidence="10">
    <location>
        <begin position="231"/>
        <end position="252"/>
    </location>
</feature>
<dbReference type="OrthoDB" id="5954402at2759"/>